<feature type="transmembrane region" description="Helical" evidence="5">
    <location>
        <begin position="262"/>
        <end position="286"/>
    </location>
</feature>
<dbReference type="AlphaFoldDB" id="A0A7M1VI40"/>
<evidence type="ECO:0000256" key="2">
    <source>
        <dbReference type="ARBA" id="ARBA00022692"/>
    </source>
</evidence>
<dbReference type="InterPro" id="IPR051328">
    <property type="entry name" value="T7SS_ABC-Transporter"/>
</dbReference>
<evidence type="ECO:0000259" key="6">
    <source>
        <dbReference type="PROSITE" id="PS51012"/>
    </source>
</evidence>
<dbReference type="InterPro" id="IPR013525">
    <property type="entry name" value="ABC2_TM"/>
</dbReference>
<evidence type="ECO:0000256" key="4">
    <source>
        <dbReference type="ARBA" id="ARBA00023136"/>
    </source>
</evidence>
<dbReference type="PIRSF" id="PIRSF006648">
    <property type="entry name" value="DrrB"/>
    <property type="match status" value="1"/>
</dbReference>
<protein>
    <submittedName>
        <fullName evidence="7">ABC-2 type transporter</fullName>
    </submittedName>
</protein>
<feature type="transmembrane region" description="Helical" evidence="5">
    <location>
        <begin position="132"/>
        <end position="159"/>
    </location>
</feature>
<feature type="transmembrane region" description="Helical" evidence="5">
    <location>
        <begin position="51"/>
        <end position="71"/>
    </location>
</feature>
<reference evidence="7" key="1">
    <citation type="submission" date="2020-02" db="EMBL/GenBank/DDBJ databases">
        <authorList>
            <person name="Hughey J.R."/>
        </authorList>
    </citation>
    <scope>NUCLEOTIDE SEQUENCE</scope>
</reference>
<evidence type="ECO:0000256" key="3">
    <source>
        <dbReference type="ARBA" id="ARBA00022989"/>
    </source>
</evidence>
<reference evidence="7" key="2">
    <citation type="submission" date="2021-04" db="EMBL/GenBank/DDBJ databases">
        <title>Sarcopeltis skottsbergii and Sarcopeltis antarctica (Gigartinaceae, Rhodophyta), a new genus and new species from Antarctica.</title>
        <authorList>
            <person name="Leister G."/>
            <person name="Gabrielson P."/>
            <person name="Hommersand M."/>
        </authorList>
    </citation>
    <scope>NUCLEOTIDE SEQUENCE</scope>
</reference>
<dbReference type="PROSITE" id="PS51012">
    <property type="entry name" value="ABC_TM2"/>
    <property type="match status" value="1"/>
</dbReference>
<gene>
    <name evidence="7" type="primary">ycf38</name>
</gene>
<dbReference type="InterPro" id="IPR000412">
    <property type="entry name" value="ABC_2_transport"/>
</dbReference>
<keyword evidence="4 5" id="KW-0472">Membrane</keyword>
<comment type="subcellular location">
    <subcellularLocation>
        <location evidence="1">Membrane</location>
        <topology evidence="1">Multi-pass membrane protein</topology>
    </subcellularLocation>
</comment>
<proteinExistence type="predicted"/>
<dbReference type="GO" id="GO:0043190">
    <property type="term" value="C:ATP-binding cassette (ABC) transporter complex"/>
    <property type="evidence" value="ECO:0007669"/>
    <property type="project" value="InterPro"/>
</dbReference>
<feature type="domain" description="ABC transmembrane type-2" evidence="6">
    <location>
        <begin position="51"/>
        <end position="293"/>
    </location>
</feature>
<evidence type="ECO:0000256" key="1">
    <source>
        <dbReference type="ARBA" id="ARBA00004141"/>
    </source>
</evidence>
<feature type="transmembrane region" description="Helical" evidence="5">
    <location>
        <begin position="165"/>
        <end position="193"/>
    </location>
</feature>
<feature type="transmembrane region" description="Helical" evidence="5">
    <location>
        <begin position="91"/>
        <end position="111"/>
    </location>
</feature>
<keyword evidence="3 5" id="KW-1133">Transmembrane helix</keyword>
<keyword evidence="7" id="KW-0150">Chloroplast</keyword>
<geneLocation type="chloroplast" evidence="7"/>
<evidence type="ECO:0000313" key="7">
    <source>
        <dbReference type="EMBL" id="QOS04548.1"/>
    </source>
</evidence>
<dbReference type="PANTHER" id="PTHR43077">
    <property type="entry name" value="TRANSPORT PERMEASE YVFS-RELATED"/>
    <property type="match status" value="1"/>
</dbReference>
<dbReference type="GO" id="GO:0140359">
    <property type="term" value="F:ABC-type transporter activity"/>
    <property type="evidence" value="ECO:0007669"/>
    <property type="project" value="InterPro"/>
</dbReference>
<dbReference type="Pfam" id="PF01061">
    <property type="entry name" value="ABC2_membrane"/>
    <property type="match status" value="1"/>
</dbReference>
<evidence type="ECO:0000256" key="5">
    <source>
        <dbReference type="SAM" id="Phobius"/>
    </source>
</evidence>
<organism evidence="7">
    <name type="scientific">Sarcopeltis skottsbergii</name>
    <name type="common">Red alga</name>
    <name type="synonym">Gigartina skottsbergii</name>
    <dbReference type="NCBI Taxonomy" id="2765380"/>
    <lineage>
        <taxon>Eukaryota</taxon>
        <taxon>Rhodophyta</taxon>
        <taxon>Florideophyceae</taxon>
        <taxon>Rhodymeniophycidae</taxon>
        <taxon>Gigartinales</taxon>
        <taxon>Gigartinaceae</taxon>
        <taxon>Sarcopeltis</taxon>
    </lineage>
</organism>
<name>A0A7M1VI40_SARSK</name>
<dbReference type="PANTHER" id="PTHR43077:SF10">
    <property type="entry name" value="TRANSPORT PERMEASE PROTEIN"/>
    <property type="match status" value="1"/>
</dbReference>
<dbReference type="EMBL" id="MT032182">
    <property type="protein sequence ID" value="QOS04548.1"/>
    <property type="molecule type" value="Genomic_DNA"/>
</dbReference>
<sequence>MISTFNNLSSNIILELKPKNKITRKIHFSCIYYEIQALSKRLYIQIKRRPSTLISGIIQPLLWLLLFGGLFQNAPVGLLTSNIKYGTFLSAGIITFTSFNGAINAGLPLMFDREFGFLNRLLISPLISRDSLLVSSIFFITTITTIQTLAIIIFSLIFYNNTFNTITIFAILLITCLITLSMASISICCAFILPGHIEFLAFTVIINLPMLFSSTALAPLSFMPYWLQIIASLNILTYSIECIRYLSTTDCLYNNPVIMQSIWFNINLSQSIYILVIVNILSLILVKNIISYKFE</sequence>
<accession>A0A7M1VI40</accession>
<feature type="transmembrane region" description="Helical" evidence="5">
    <location>
        <begin position="200"/>
        <end position="227"/>
    </location>
</feature>
<keyword evidence="2 5" id="KW-0812">Transmembrane</keyword>
<keyword evidence="7" id="KW-0934">Plastid</keyword>
<dbReference type="InterPro" id="IPR047817">
    <property type="entry name" value="ABC2_TM_bact-type"/>
</dbReference>